<reference evidence="2" key="1">
    <citation type="journal article" date="2014" name="Front. Microbiol.">
        <title>High frequency of phylogenetically diverse reductive dehalogenase-homologous genes in deep subseafloor sedimentary metagenomes.</title>
        <authorList>
            <person name="Kawai M."/>
            <person name="Futagami T."/>
            <person name="Toyoda A."/>
            <person name="Takaki Y."/>
            <person name="Nishi S."/>
            <person name="Hori S."/>
            <person name="Arai W."/>
            <person name="Tsubouchi T."/>
            <person name="Morono Y."/>
            <person name="Uchiyama I."/>
            <person name="Ito T."/>
            <person name="Fujiyama A."/>
            <person name="Inagaki F."/>
            <person name="Takami H."/>
        </authorList>
    </citation>
    <scope>NUCLEOTIDE SEQUENCE</scope>
    <source>
        <strain evidence="2">Expedition CK06-06</strain>
    </source>
</reference>
<dbReference type="InterPro" id="IPR022655">
    <property type="entry name" value="DUF1553"/>
</dbReference>
<feature type="non-terminal residue" evidence="2">
    <location>
        <position position="1"/>
    </location>
</feature>
<name>X0W1E0_9ZZZZ</name>
<dbReference type="Pfam" id="PF07587">
    <property type="entry name" value="PSD1"/>
    <property type="match status" value="1"/>
</dbReference>
<evidence type="ECO:0000259" key="1">
    <source>
        <dbReference type="Pfam" id="PF07587"/>
    </source>
</evidence>
<comment type="caution">
    <text evidence="2">The sequence shown here is derived from an EMBL/GenBank/DDBJ whole genome shotgun (WGS) entry which is preliminary data.</text>
</comment>
<dbReference type="PANTHER" id="PTHR35889">
    <property type="entry name" value="CYCLOINULO-OLIGOSACCHARIDE FRUCTANOTRANSFERASE-RELATED"/>
    <property type="match status" value="1"/>
</dbReference>
<dbReference type="PANTHER" id="PTHR35889:SF3">
    <property type="entry name" value="F-BOX DOMAIN-CONTAINING PROTEIN"/>
    <property type="match status" value="1"/>
</dbReference>
<evidence type="ECO:0000313" key="2">
    <source>
        <dbReference type="EMBL" id="GAG17167.1"/>
    </source>
</evidence>
<accession>X0W1E0</accession>
<dbReference type="AlphaFoldDB" id="X0W1E0"/>
<organism evidence="2">
    <name type="scientific">marine sediment metagenome</name>
    <dbReference type="NCBI Taxonomy" id="412755"/>
    <lineage>
        <taxon>unclassified sequences</taxon>
        <taxon>metagenomes</taxon>
        <taxon>ecological metagenomes</taxon>
    </lineage>
</organism>
<gene>
    <name evidence="2" type="ORF">S01H1_52573</name>
</gene>
<sequence length="260" mass="29888">LNTTKQDHERLSLELERESLLKSKRLVMITKSIEPREIRVLPRGNWLDDSGPVVEAAVPDFLGSIRRDGDRASRLDFANWLVDPEDGVGGLTARVFANRFWYLLFGRGISSSLTDFGGQGEPPSHPELLDQLSVDFINDGWSVKRFMRRLVLSHGYRQSSNASSEAKQNDPYNRWFARQGRYRLPAEMVRDNALAIGGLLVADIGGPSVKPYQPVGYYRHLNFPKRAYAWDIGKQQYRRGVYVHWQRQYLHPMLKGEFRP</sequence>
<feature type="domain" description="DUF1553" evidence="1">
    <location>
        <begin position="74"/>
        <end position="255"/>
    </location>
</feature>
<dbReference type="EMBL" id="BARS01033986">
    <property type="protein sequence ID" value="GAG17167.1"/>
    <property type="molecule type" value="Genomic_DNA"/>
</dbReference>
<feature type="non-terminal residue" evidence="2">
    <location>
        <position position="260"/>
    </location>
</feature>
<protein>
    <recommendedName>
        <fullName evidence="1">DUF1553 domain-containing protein</fullName>
    </recommendedName>
</protein>
<proteinExistence type="predicted"/>